<feature type="domain" description="SMP-30/Gluconolactonase/LRE-like region" evidence="4">
    <location>
        <begin position="14"/>
        <end position="255"/>
    </location>
</feature>
<keyword evidence="6" id="KW-1185">Reference proteome</keyword>
<dbReference type="Gene3D" id="2.120.10.30">
    <property type="entry name" value="TolB, C-terminal domain"/>
    <property type="match status" value="1"/>
</dbReference>
<evidence type="ECO:0000259" key="4">
    <source>
        <dbReference type="Pfam" id="PF08450"/>
    </source>
</evidence>
<reference evidence="5 6" key="1">
    <citation type="submission" date="2020-08" db="EMBL/GenBank/DDBJ databases">
        <title>Genomic Encyclopedia of Type Strains, Phase IV (KMG-IV): sequencing the most valuable type-strain genomes for metagenomic binning, comparative biology and taxonomic classification.</title>
        <authorList>
            <person name="Goeker M."/>
        </authorList>
    </citation>
    <scope>NUCLEOTIDE SEQUENCE [LARGE SCALE GENOMIC DNA]</scope>
    <source>
        <strain evidence="5 6">DSM 21769</strain>
    </source>
</reference>
<dbReference type="PANTHER" id="PTHR10907:SF47">
    <property type="entry name" value="REGUCALCIN"/>
    <property type="match status" value="1"/>
</dbReference>
<keyword evidence="3" id="KW-0479">Metal-binding</keyword>
<protein>
    <submittedName>
        <fullName evidence="5">Sugar lactone lactonase YvrE</fullName>
    </submittedName>
</protein>
<keyword evidence="3" id="KW-0862">Zinc</keyword>
<comment type="similarity">
    <text evidence="1">Belongs to the SMP-30/CGR1 family.</text>
</comment>
<feature type="binding site" evidence="3">
    <location>
        <position position="101"/>
    </location>
    <ligand>
        <name>substrate</name>
    </ligand>
</feature>
<comment type="caution">
    <text evidence="5">The sequence shown here is derived from an EMBL/GenBank/DDBJ whole genome shotgun (WGS) entry which is preliminary data.</text>
</comment>
<name>A0A841PMD8_9BACL</name>
<dbReference type="GO" id="GO:0004341">
    <property type="term" value="F:gluconolactonase activity"/>
    <property type="evidence" value="ECO:0007669"/>
    <property type="project" value="TreeGrafter"/>
</dbReference>
<dbReference type="GO" id="GO:0019853">
    <property type="term" value="P:L-ascorbic acid biosynthetic process"/>
    <property type="evidence" value="ECO:0007669"/>
    <property type="project" value="TreeGrafter"/>
</dbReference>
<dbReference type="AlphaFoldDB" id="A0A841PMD8"/>
<sequence length="289" mass="32098">MNSATCVQDLKSDLGEGPVWNEKKQTLYWVDINGQKIHKWKMKQDQQIAYHLPEKVGCLAIREQGGLLLAMENGFYFFDESTEELTAINDTEESLSYNRFNDGKPDPVGRFYAGTISSTKGNASFYCLDKNLKTSRMFSGVTNSNGLAWSPDETKLYYIDTPTKKVTVHDYDPSTGKLTNGVTCITVPEGIGKPDGMTIDEEGMVWIAFFGGSCVGRFNPQSGEWLKKIDIPASQVTSCTFGGTDLQTLYITTARKDLTEADLDKEPLAGGLFAYNTNIRGMPSYRFKG</sequence>
<dbReference type="RefSeq" id="WP_184402397.1">
    <property type="nucleotide sequence ID" value="NZ_JACHHJ010000001.1"/>
</dbReference>
<feature type="binding site" evidence="3">
    <location>
        <position position="145"/>
    </location>
    <ligand>
        <name>a divalent metal cation</name>
        <dbReference type="ChEBI" id="CHEBI:60240"/>
    </ligand>
</feature>
<dbReference type="PANTHER" id="PTHR10907">
    <property type="entry name" value="REGUCALCIN"/>
    <property type="match status" value="1"/>
</dbReference>
<evidence type="ECO:0000256" key="3">
    <source>
        <dbReference type="PIRSR" id="PIRSR605511-2"/>
    </source>
</evidence>
<dbReference type="InterPro" id="IPR011042">
    <property type="entry name" value="6-blade_b-propeller_TolB-like"/>
</dbReference>
<dbReference type="SUPFAM" id="SSF63829">
    <property type="entry name" value="Calcium-dependent phosphotriesterase"/>
    <property type="match status" value="1"/>
</dbReference>
<feature type="active site" description="Proton donor/acceptor" evidence="2">
    <location>
        <position position="195"/>
    </location>
</feature>
<evidence type="ECO:0000256" key="2">
    <source>
        <dbReference type="PIRSR" id="PIRSR605511-1"/>
    </source>
</evidence>
<evidence type="ECO:0000256" key="1">
    <source>
        <dbReference type="ARBA" id="ARBA00008853"/>
    </source>
</evidence>
<comment type="cofactor">
    <cofactor evidence="3">
        <name>Zn(2+)</name>
        <dbReference type="ChEBI" id="CHEBI:29105"/>
    </cofactor>
    <text evidence="3">Binds 1 divalent metal cation per subunit.</text>
</comment>
<organism evidence="5 6">
    <name type="scientific">Geomicrobium halophilum</name>
    <dbReference type="NCBI Taxonomy" id="549000"/>
    <lineage>
        <taxon>Bacteria</taxon>
        <taxon>Bacillati</taxon>
        <taxon>Bacillota</taxon>
        <taxon>Bacilli</taxon>
        <taxon>Bacillales</taxon>
        <taxon>Geomicrobium</taxon>
    </lineage>
</organism>
<dbReference type="InterPro" id="IPR013658">
    <property type="entry name" value="SGL"/>
</dbReference>
<dbReference type="GO" id="GO:0005509">
    <property type="term" value="F:calcium ion binding"/>
    <property type="evidence" value="ECO:0007669"/>
    <property type="project" value="TreeGrafter"/>
</dbReference>
<dbReference type="PRINTS" id="PR01790">
    <property type="entry name" value="SMP30FAMILY"/>
</dbReference>
<dbReference type="EMBL" id="JACHHJ010000001">
    <property type="protein sequence ID" value="MBB6448396.1"/>
    <property type="molecule type" value="Genomic_DNA"/>
</dbReference>
<evidence type="ECO:0000313" key="5">
    <source>
        <dbReference type="EMBL" id="MBB6448396.1"/>
    </source>
</evidence>
<gene>
    <name evidence="5" type="ORF">HNR44_000345</name>
</gene>
<dbReference type="Pfam" id="PF08450">
    <property type="entry name" value="SGL"/>
    <property type="match status" value="1"/>
</dbReference>
<evidence type="ECO:0000313" key="6">
    <source>
        <dbReference type="Proteomes" id="UP000568839"/>
    </source>
</evidence>
<proteinExistence type="inferred from homology"/>
<feature type="binding site" evidence="3">
    <location>
        <position position="99"/>
    </location>
    <ligand>
        <name>substrate</name>
    </ligand>
</feature>
<feature type="binding site" evidence="3">
    <location>
        <position position="195"/>
    </location>
    <ligand>
        <name>a divalent metal cation</name>
        <dbReference type="ChEBI" id="CHEBI:60240"/>
    </ligand>
</feature>
<accession>A0A841PMD8</accession>
<feature type="binding site" evidence="3">
    <location>
        <position position="16"/>
    </location>
    <ligand>
        <name>a divalent metal cation</name>
        <dbReference type="ChEBI" id="CHEBI:60240"/>
    </ligand>
</feature>
<dbReference type="InterPro" id="IPR005511">
    <property type="entry name" value="SMP-30"/>
</dbReference>
<dbReference type="Proteomes" id="UP000568839">
    <property type="component" value="Unassembled WGS sequence"/>
</dbReference>